<reference evidence="7 8" key="1">
    <citation type="submission" date="2012-06" db="EMBL/GenBank/DDBJ databases">
        <title>Complete genome of Terriglobus roseus DSM 18391.</title>
        <authorList>
            <consortium name="US DOE Joint Genome Institute (JGI-PGF)"/>
            <person name="Lucas S."/>
            <person name="Copeland A."/>
            <person name="Lapidus A."/>
            <person name="Glavina del Rio T."/>
            <person name="Dalin E."/>
            <person name="Tice H."/>
            <person name="Bruce D."/>
            <person name="Goodwin L."/>
            <person name="Pitluck S."/>
            <person name="Peters L."/>
            <person name="Mikhailova N."/>
            <person name="Munk A.C.C."/>
            <person name="Kyrpides N."/>
            <person name="Mavromatis K."/>
            <person name="Ivanova N."/>
            <person name="Brettin T."/>
            <person name="Detter J.C."/>
            <person name="Han C."/>
            <person name="Larimer F."/>
            <person name="Land M."/>
            <person name="Hauser L."/>
            <person name="Markowitz V."/>
            <person name="Cheng J.-F."/>
            <person name="Hugenholtz P."/>
            <person name="Woyke T."/>
            <person name="Wu D."/>
            <person name="Brambilla E."/>
            <person name="Klenk H.-P."/>
            <person name="Eisen J.A."/>
        </authorList>
    </citation>
    <scope>NUCLEOTIDE SEQUENCE [LARGE SCALE GENOMIC DNA]</scope>
    <source>
        <strain evidence="8">DSM 18391 / NRRL B-41598 / KBS 63</strain>
    </source>
</reference>
<dbReference type="SUPFAM" id="SSF53448">
    <property type="entry name" value="Nucleotide-diphospho-sugar transferases"/>
    <property type="match status" value="1"/>
</dbReference>
<evidence type="ECO:0000256" key="2">
    <source>
        <dbReference type="ARBA" id="ARBA00022475"/>
    </source>
</evidence>
<keyword evidence="8" id="KW-1185">Reference proteome</keyword>
<keyword evidence="5" id="KW-0472">Membrane</keyword>
<dbReference type="EMBL" id="CP003379">
    <property type="protein sequence ID" value="AFL87054.1"/>
    <property type="molecule type" value="Genomic_DNA"/>
</dbReference>
<dbReference type="Pfam" id="PF00535">
    <property type="entry name" value="Glycos_transf_2"/>
    <property type="match status" value="1"/>
</dbReference>
<dbReference type="GO" id="GO:0005886">
    <property type="term" value="C:plasma membrane"/>
    <property type="evidence" value="ECO:0007669"/>
    <property type="project" value="UniProtKB-SubCell"/>
</dbReference>
<evidence type="ECO:0000256" key="3">
    <source>
        <dbReference type="ARBA" id="ARBA00022676"/>
    </source>
</evidence>
<dbReference type="HOGENOM" id="CLU_1330479_0_0_0"/>
<sequence>MKVFVADARSTDDTADIARSFADRMDITVIEGGTPSVGRNRGAHQSDSEFVLFLDADVELRDPTLLRRALVRMKSQRLHCLTVDIACAGGNWMDRFLYRANSRMQRLSSWVMPFGTGMFLLFDRKRFTELGGFNENALFAEDFLLTKQISPLRFSVLKGEVFTSNRRFRRTGHARMVFLFFWTMLNSSNRSHFERDHGYWKEAPAAAE</sequence>
<keyword evidence="3" id="KW-0328">Glycosyltransferase</keyword>
<keyword evidence="2" id="KW-1003">Cell membrane</keyword>
<dbReference type="Proteomes" id="UP000006056">
    <property type="component" value="Chromosome"/>
</dbReference>
<dbReference type="eggNOG" id="COG1215">
    <property type="taxonomic scope" value="Bacteria"/>
</dbReference>
<feature type="domain" description="Glycosyltransferase 2-like" evidence="6">
    <location>
        <begin position="2"/>
        <end position="128"/>
    </location>
</feature>
<dbReference type="Gene3D" id="3.90.550.10">
    <property type="entry name" value="Spore Coat Polysaccharide Biosynthesis Protein SpsA, Chain A"/>
    <property type="match status" value="1"/>
</dbReference>
<name>I3ZCT6_TERRK</name>
<dbReference type="STRING" id="926566.Terro_0719"/>
<dbReference type="PANTHER" id="PTHR43646">
    <property type="entry name" value="GLYCOSYLTRANSFERASE"/>
    <property type="match status" value="1"/>
</dbReference>
<evidence type="ECO:0000313" key="7">
    <source>
        <dbReference type="EMBL" id="AFL87054.1"/>
    </source>
</evidence>
<gene>
    <name evidence="7" type="ordered locus">Terro_0719</name>
</gene>
<protein>
    <submittedName>
        <fullName evidence="7">Glycosyl transferase</fullName>
    </submittedName>
</protein>
<proteinExistence type="predicted"/>
<organism evidence="7 8">
    <name type="scientific">Terriglobus roseus (strain DSM 18391 / NRRL B-41598 / KBS 63)</name>
    <dbReference type="NCBI Taxonomy" id="926566"/>
    <lineage>
        <taxon>Bacteria</taxon>
        <taxon>Pseudomonadati</taxon>
        <taxon>Acidobacteriota</taxon>
        <taxon>Terriglobia</taxon>
        <taxon>Terriglobales</taxon>
        <taxon>Acidobacteriaceae</taxon>
        <taxon>Terriglobus</taxon>
    </lineage>
</organism>
<evidence type="ECO:0000256" key="1">
    <source>
        <dbReference type="ARBA" id="ARBA00004236"/>
    </source>
</evidence>
<evidence type="ECO:0000256" key="5">
    <source>
        <dbReference type="ARBA" id="ARBA00023136"/>
    </source>
</evidence>
<keyword evidence="4 7" id="KW-0808">Transferase</keyword>
<comment type="subcellular location">
    <subcellularLocation>
        <location evidence="1">Cell membrane</location>
    </subcellularLocation>
</comment>
<evidence type="ECO:0000313" key="8">
    <source>
        <dbReference type="Proteomes" id="UP000006056"/>
    </source>
</evidence>
<dbReference type="PANTHER" id="PTHR43646:SF2">
    <property type="entry name" value="GLYCOSYLTRANSFERASE 2-LIKE DOMAIN-CONTAINING PROTEIN"/>
    <property type="match status" value="1"/>
</dbReference>
<dbReference type="InterPro" id="IPR001173">
    <property type="entry name" value="Glyco_trans_2-like"/>
</dbReference>
<evidence type="ECO:0000259" key="6">
    <source>
        <dbReference type="Pfam" id="PF00535"/>
    </source>
</evidence>
<dbReference type="InterPro" id="IPR029044">
    <property type="entry name" value="Nucleotide-diphossugar_trans"/>
</dbReference>
<dbReference type="AlphaFoldDB" id="I3ZCT6"/>
<dbReference type="GO" id="GO:0016757">
    <property type="term" value="F:glycosyltransferase activity"/>
    <property type="evidence" value="ECO:0007669"/>
    <property type="project" value="UniProtKB-KW"/>
</dbReference>
<evidence type="ECO:0000256" key="4">
    <source>
        <dbReference type="ARBA" id="ARBA00022679"/>
    </source>
</evidence>
<accession>I3ZCT6</accession>
<dbReference type="KEGG" id="trs:Terro_0719"/>